<dbReference type="FunFam" id="2.30.110.10:FF:000014">
    <property type="entry name" value="Pyridoxine/pyridoxamine 5'-phosphate oxidase"/>
    <property type="match status" value="1"/>
</dbReference>
<dbReference type="PANTHER" id="PTHR10851:SF0">
    <property type="entry name" value="PYRIDOXINE-5'-PHOSPHATE OXIDASE"/>
    <property type="match status" value="1"/>
</dbReference>
<proteinExistence type="inferred from homology"/>
<dbReference type="InterPro" id="IPR012349">
    <property type="entry name" value="Split_barrel_FMN-bd"/>
</dbReference>
<dbReference type="InterPro" id="IPR011576">
    <property type="entry name" value="Pyridox_Oxase_N"/>
</dbReference>
<comment type="pathway">
    <text evidence="6">Cofactor metabolism; pyridoxal 5'-phosphate salvage; pyridoxal 5'-phosphate from pyridoxamine 5'-phosphate: step 1/1.</text>
</comment>
<feature type="binding site" evidence="6 7">
    <location>
        <position position="125"/>
    </location>
    <ligand>
        <name>substrate</name>
    </ligand>
</feature>
<dbReference type="NCBIfam" id="TIGR00558">
    <property type="entry name" value="pdxH"/>
    <property type="match status" value="1"/>
</dbReference>
<evidence type="ECO:0000256" key="7">
    <source>
        <dbReference type="PIRSR" id="PIRSR000190-1"/>
    </source>
</evidence>
<evidence type="ECO:0000259" key="9">
    <source>
        <dbReference type="Pfam" id="PF01243"/>
    </source>
</evidence>
<feature type="domain" description="Pyridoxine 5'-phosphate oxidase dimerisation C-terminal" evidence="10">
    <location>
        <begin position="169"/>
        <end position="209"/>
    </location>
</feature>
<keyword evidence="2 6" id="KW-0285">Flavoprotein</keyword>
<comment type="pathway">
    <text evidence="6">Cofactor metabolism; pyridoxal 5'-phosphate salvage; pyridoxal 5'-phosphate from pyridoxine 5'-phosphate: step 1/1.</text>
</comment>
<name>A0AAC8UB93_HAEDC</name>
<evidence type="ECO:0000259" key="10">
    <source>
        <dbReference type="Pfam" id="PF10590"/>
    </source>
</evidence>
<sequence>MDLHNIRADYTKQQLSKKECDANPMKQFERWLNEAIMAKVNEPTAMNMATVIDGKPTSRIVLLKEVDQQGFIFFTNYQSCKGWAIALNPYVALTFFWPELERSVRVEGIATKLSEQASDDYFASRPYASRIGAWASDQSQVLSSKRTLVAKVALLSAKYPLFVPRPAHWGGYLVQPTKIEFWQGRPSRLHDRICYWLVENEWLKERLSP</sequence>
<reference evidence="11 12" key="1">
    <citation type="journal article" date="2015" name="PLoS Negl. Trop. Dis.">
        <title>Haemophilus ducreyi Cutaneous Ulcer Strains Are Nearly Identical to Class I Genital Ulcer Strains.</title>
        <authorList>
            <person name="Gangaiah D."/>
            <person name="Webb K.M."/>
            <person name="Humphreys T.L."/>
            <person name="Fortney K.R."/>
            <person name="Toh E."/>
            <person name="Tai A."/>
            <person name="Katz S.S."/>
            <person name="Pillay A."/>
            <person name="Chen C.Y."/>
            <person name="Roberts S.A."/>
            <person name="Munson R.S.Jr."/>
            <person name="Spinola S.M."/>
        </authorList>
    </citation>
    <scope>NUCLEOTIDE SEQUENCE [LARGE SCALE GENOMIC DNA]</scope>
    <source>
        <strain evidence="12">CLU2</strain>
    </source>
</reference>
<comment type="cofactor">
    <cofactor evidence="6 8">
        <name>FMN</name>
        <dbReference type="ChEBI" id="CHEBI:58210"/>
    </cofactor>
    <text evidence="6 8">Binds 1 FMN per subunit.</text>
</comment>
<evidence type="ECO:0000313" key="12">
    <source>
        <dbReference type="Proteomes" id="UP000060132"/>
    </source>
</evidence>
<dbReference type="GO" id="GO:0010181">
    <property type="term" value="F:FMN binding"/>
    <property type="evidence" value="ECO:0007669"/>
    <property type="project" value="UniProtKB-UniRule"/>
</dbReference>
<dbReference type="PROSITE" id="PS01064">
    <property type="entry name" value="PYRIDOX_OXIDASE"/>
    <property type="match status" value="1"/>
</dbReference>
<comment type="catalytic activity">
    <reaction evidence="6">
        <text>pyridoxamine 5'-phosphate + O2 + H2O = pyridoxal 5'-phosphate + H2O2 + NH4(+)</text>
        <dbReference type="Rhea" id="RHEA:15817"/>
        <dbReference type="ChEBI" id="CHEBI:15377"/>
        <dbReference type="ChEBI" id="CHEBI:15379"/>
        <dbReference type="ChEBI" id="CHEBI:16240"/>
        <dbReference type="ChEBI" id="CHEBI:28938"/>
        <dbReference type="ChEBI" id="CHEBI:58451"/>
        <dbReference type="ChEBI" id="CHEBI:597326"/>
        <dbReference type="EC" id="1.4.3.5"/>
    </reaction>
</comment>
<dbReference type="AlphaFoldDB" id="A0AAC8UB93"/>
<feature type="binding site" evidence="6 8">
    <location>
        <begin position="138"/>
        <end position="139"/>
    </location>
    <ligand>
        <name>FMN</name>
        <dbReference type="ChEBI" id="CHEBI:58210"/>
    </ligand>
</feature>
<feature type="binding site" evidence="6 8">
    <location>
        <begin position="59"/>
        <end position="64"/>
    </location>
    <ligand>
        <name>FMN</name>
        <dbReference type="ChEBI" id="CHEBI:58210"/>
    </ligand>
</feature>
<dbReference type="Proteomes" id="UP000060132">
    <property type="component" value="Chromosome"/>
</dbReference>
<dbReference type="PANTHER" id="PTHR10851">
    <property type="entry name" value="PYRIDOXINE-5-PHOSPHATE OXIDASE"/>
    <property type="match status" value="1"/>
</dbReference>
<dbReference type="HAMAP" id="MF_01629">
    <property type="entry name" value="PdxH"/>
    <property type="match status" value="1"/>
</dbReference>
<comment type="subunit">
    <text evidence="6">Homodimer.</text>
</comment>
<comment type="function">
    <text evidence="6">Catalyzes the oxidation of either pyridoxine 5'-phosphate (PNP) or pyridoxamine 5'-phosphate (PMP) into pyridoxal 5'-phosphate (PLP).</text>
</comment>
<protein>
    <recommendedName>
        <fullName evidence="6">Pyridoxine/pyridoxamine 5'-phosphate oxidase</fullName>
        <ecNumber evidence="6">1.4.3.5</ecNumber>
    </recommendedName>
    <alternativeName>
        <fullName evidence="6">PNP/PMP oxidase</fullName>
        <shortName evidence="6">PNPOx</shortName>
    </alternativeName>
    <alternativeName>
        <fullName evidence="6">Pyridoxal 5'-phosphate synthase</fullName>
    </alternativeName>
</protein>
<dbReference type="GO" id="GO:0004733">
    <property type="term" value="F:pyridoxamine phosphate oxidase activity"/>
    <property type="evidence" value="ECO:0007669"/>
    <property type="project" value="UniProtKB-UniRule"/>
</dbReference>
<dbReference type="RefSeq" id="WP_064083088.1">
    <property type="nucleotide sequence ID" value="NZ_CP011218.1"/>
</dbReference>
<feature type="binding site" evidence="6 8">
    <location>
        <position position="182"/>
    </location>
    <ligand>
        <name>FMN</name>
        <dbReference type="ChEBI" id="CHEBI:58210"/>
    </ligand>
</feature>
<dbReference type="InterPro" id="IPR019576">
    <property type="entry name" value="Pyridoxamine_oxidase_dimer_C"/>
</dbReference>
<feature type="binding site" evidence="6 7">
    <location>
        <begin position="188"/>
        <end position="190"/>
    </location>
    <ligand>
        <name>substrate</name>
    </ligand>
</feature>
<keyword evidence="3 6" id="KW-0288">FMN</keyword>
<keyword evidence="4 6" id="KW-0560">Oxidoreductase</keyword>
<dbReference type="EC" id="1.4.3.5" evidence="6"/>
<comment type="catalytic activity">
    <reaction evidence="6">
        <text>pyridoxine 5'-phosphate + O2 = pyridoxal 5'-phosphate + H2O2</text>
        <dbReference type="Rhea" id="RHEA:15149"/>
        <dbReference type="ChEBI" id="CHEBI:15379"/>
        <dbReference type="ChEBI" id="CHEBI:16240"/>
        <dbReference type="ChEBI" id="CHEBI:58589"/>
        <dbReference type="ChEBI" id="CHEBI:597326"/>
        <dbReference type="EC" id="1.4.3.5"/>
    </reaction>
</comment>
<evidence type="ECO:0000256" key="3">
    <source>
        <dbReference type="ARBA" id="ARBA00022643"/>
    </source>
</evidence>
<feature type="binding site" evidence="6 7">
    <location>
        <position position="64"/>
    </location>
    <ligand>
        <name>substrate</name>
    </ligand>
</feature>
<feature type="binding site" evidence="6 8">
    <location>
        <position position="81"/>
    </location>
    <ligand>
        <name>FMN</name>
        <dbReference type="ChEBI" id="CHEBI:58210"/>
    </ligand>
</feature>
<dbReference type="InterPro" id="IPR019740">
    <property type="entry name" value="Pyridox_Oxase_CS"/>
</dbReference>
<dbReference type="Gene3D" id="2.30.110.10">
    <property type="entry name" value="Electron Transport, Fmn-binding Protein, Chain A"/>
    <property type="match status" value="1"/>
</dbReference>
<dbReference type="GO" id="GO:0008615">
    <property type="term" value="P:pyridoxine biosynthetic process"/>
    <property type="evidence" value="ECO:0007669"/>
    <property type="project" value="UniProtKB-UniRule"/>
</dbReference>
<feature type="binding site" evidence="6 8">
    <location>
        <begin position="74"/>
        <end position="75"/>
    </location>
    <ligand>
        <name>FMN</name>
        <dbReference type="ChEBI" id="CHEBI:58210"/>
    </ligand>
</feature>
<dbReference type="Pfam" id="PF10590">
    <property type="entry name" value="PNP_phzG_C"/>
    <property type="match status" value="1"/>
</dbReference>
<dbReference type="NCBIfam" id="NF004231">
    <property type="entry name" value="PRK05679.1"/>
    <property type="match status" value="1"/>
</dbReference>
<dbReference type="PIRSF" id="PIRSF000190">
    <property type="entry name" value="Pyd_amn-ph_oxd"/>
    <property type="match status" value="1"/>
</dbReference>
<feature type="binding site" evidence="7">
    <location>
        <begin position="7"/>
        <end position="10"/>
    </location>
    <ligand>
        <name>substrate</name>
    </ligand>
</feature>
<gene>
    <name evidence="6" type="primary">pdxH</name>
    <name evidence="11" type="ORF">RZ57_00810</name>
</gene>
<feature type="domain" description="Pyridoxamine 5'-phosphate oxidase N-terminal" evidence="9">
    <location>
        <begin position="33"/>
        <end position="154"/>
    </location>
</feature>
<dbReference type="Pfam" id="PF01243">
    <property type="entry name" value="PNPOx_N"/>
    <property type="match status" value="1"/>
</dbReference>
<organism evidence="11 12">
    <name type="scientific">Haemophilus ducreyi</name>
    <dbReference type="NCBI Taxonomy" id="730"/>
    <lineage>
        <taxon>Bacteria</taxon>
        <taxon>Pseudomonadati</taxon>
        <taxon>Pseudomonadota</taxon>
        <taxon>Gammaproteobacteria</taxon>
        <taxon>Pasteurellales</taxon>
        <taxon>Pasteurellaceae</taxon>
        <taxon>Haemophilus</taxon>
    </lineage>
</organism>
<comment type="caution">
    <text evidence="6">Lacks conserved residue(s) required for the propagation of feature annotation.</text>
</comment>
<dbReference type="SUPFAM" id="SSF50475">
    <property type="entry name" value="FMN-binding split barrel"/>
    <property type="match status" value="1"/>
</dbReference>
<evidence type="ECO:0000256" key="1">
    <source>
        <dbReference type="ARBA" id="ARBA00007301"/>
    </source>
</evidence>
<dbReference type="InterPro" id="IPR000659">
    <property type="entry name" value="Pyridox_Oxase"/>
</dbReference>
<dbReference type="EMBL" id="CP011219">
    <property type="protein sequence ID" value="AKO31788.1"/>
    <property type="molecule type" value="Genomic_DNA"/>
</dbReference>
<evidence type="ECO:0000256" key="8">
    <source>
        <dbReference type="PIRSR" id="PIRSR000190-2"/>
    </source>
</evidence>
<feature type="binding site" evidence="6 7">
    <location>
        <position position="129"/>
    </location>
    <ligand>
        <name>substrate</name>
    </ligand>
</feature>
<evidence type="ECO:0000256" key="2">
    <source>
        <dbReference type="ARBA" id="ARBA00022630"/>
    </source>
</evidence>
<evidence type="ECO:0000313" key="11">
    <source>
        <dbReference type="EMBL" id="AKO31788.1"/>
    </source>
</evidence>
<evidence type="ECO:0000256" key="6">
    <source>
        <dbReference type="HAMAP-Rule" id="MF_01629"/>
    </source>
</evidence>
<keyword evidence="5 6" id="KW-0664">Pyridoxine biosynthesis</keyword>
<feature type="binding site" evidence="6 7">
    <location>
        <position position="121"/>
    </location>
    <ligand>
        <name>substrate</name>
    </ligand>
</feature>
<accession>A0AAC8UB93</accession>
<evidence type="ECO:0000256" key="4">
    <source>
        <dbReference type="ARBA" id="ARBA00023002"/>
    </source>
</evidence>
<comment type="similarity">
    <text evidence="1 6">Belongs to the pyridoxamine 5'-phosphate oxidase family.</text>
</comment>
<feature type="binding site" evidence="6 8">
    <location>
        <position position="192"/>
    </location>
    <ligand>
        <name>FMN</name>
        <dbReference type="ChEBI" id="CHEBI:58210"/>
    </ligand>
</feature>
<evidence type="ECO:0000256" key="5">
    <source>
        <dbReference type="ARBA" id="ARBA00023096"/>
    </source>
</evidence>